<evidence type="ECO:0000256" key="1">
    <source>
        <dbReference type="ARBA" id="ARBA00022741"/>
    </source>
</evidence>
<dbReference type="AlphaFoldDB" id="A0A1B0EX58"/>
<dbReference type="PROSITE" id="PS51192">
    <property type="entry name" value="HELICASE_ATP_BIND_1"/>
    <property type="match status" value="1"/>
</dbReference>
<dbReference type="Proteomes" id="UP000092462">
    <property type="component" value="Unassembled WGS sequence"/>
</dbReference>
<keyword evidence="2 4" id="KW-0378">Hydrolase</keyword>
<dbReference type="SUPFAM" id="SSF52540">
    <property type="entry name" value="P-loop containing nucleoside triphosphate hydrolases"/>
    <property type="match status" value="1"/>
</dbReference>
<dbReference type="PANTHER" id="PTHR24031">
    <property type="entry name" value="RNA HELICASE"/>
    <property type="match status" value="1"/>
</dbReference>
<evidence type="ECO:0000256" key="4">
    <source>
        <dbReference type="RuleBase" id="RU365068"/>
    </source>
</evidence>
<feature type="domain" description="Helicase ATP-binding" evidence="5">
    <location>
        <begin position="5"/>
        <end position="125"/>
    </location>
</feature>
<keyword evidence="4" id="KW-0694">RNA-binding</keyword>
<dbReference type="GO" id="GO:0005524">
    <property type="term" value="F:ATP binding"/>
    <property type="evidence" value="ECO:0007669"/>
    <property type="project" value="UniProtKB-UniRule"/>
</dbReference>
<accession>A0A1B0EX58</accession>
<dbReference type="GO" id="GO:0003724">
    <property type="term" value="F:RNA helicase activity"/>
    <property type="evidence" value="ECO:0007669"/>
    <property type="project" value="UniProtKB-EC"/>
</dbReference>
<comment type="similarity">
    <text evidence="4">Belongs to the DEAD box helicase family.</text>
</comment>
<dbReference type="EMBL" id="AJVK01029474">
    <property type="status" value="NOT_ANNOTATED_CDS"/>
    <property type="molecule type" value="Genomic_DNA"/>
</dbReference>
<dbReference type="GO" id="GO:0016787">
    <property type="term" value="F:hydrolase activity"/>
    <property type="evidence" value="ECO:0007669"/>
    <property type="project" value="UniProtKB-KW"/>
</dbReference>
<comment type="function">
    <text evidence="4">RNA helicase.</text>
</comment>
<dbReference type="VEuPathDB" id="VectorBase:PPAI004846"/>
<comment type="catalytic activity">
    <reaction evidence="4">
        <text>ATP + H2O = ADP + phosphate + H(+)</text>
        <dbReference type="Rhea" id="RHEA:13065"/>
        <dbReference type="ChEBI" id="CHEBI:15377"/>
        <dbReference type="ChEBI" id="CHEBI:15378"/>
        <dbReference type="ChEBI" id="CHEBI:30616"/>
        <dbReference type="ChEBI" id="CHEBI:43474"/>
        <dbReference type="ChEBI" id="CHEBI:456216"/>
        <dbReference type="EC" id="3.6.4.13"/>
    </reaction>
</comment>
<dbReference type="InterPro" id="IPR027417">
    <property type="entry name" value="P-loop_NTPase"/>
</dbReference>
<evidence type="ECO:0000313" key="6">
    <source>
        <dbReference type="EnsemblMetazoa" id="PPAI004846-PA"/>
    </source>
</evidence>
<dbReference type="VEuPathDB" id="VectorBase:PPAPM1_007951"/>
<dbReference type="GO" id="GO:0003723">
    <property type="term" value="F:RNA binding"/>
    <property type="evidence" value="ECO:0007669"/>
    <property type="project" value="UniProtKB-UniRule"/>
</dbReference>
<evidence type="ECO:0000259" key="5">
    <source>
        <dbReference type="PROSITE" id="PS51192"/>
    </source>
</evidence>
<dbReference type="EnsemblMetazoa" id="PPAI004846-RA">
    <property type="protein sequence ID" value="PPAI004846-PA"/>
    <property type="gene ID" value="PPAI004846"/>
</dbReference>
<dbReference type="Gene3D" id="3.40.50.300">
    <property type="entry name" value="P-loop containing nucleotide triphosphate hydrolases"/>
    <property type="match status" value="1"/>
</dbReference>
<reference evidence="6" key="1">
    <citation type="submission" date="2022-08" db="UniProtKB">
        <authorList>
            <consortium name="EnsemblMetazoa"/>
        </authorList>
    </citation>
    <scope>IDENTIFICATION</scope>
    <source>
        <strain evidence="6">Israel</strain>
    </source>
</reference>
<organism evidence="6 7">
    <name type="scientific">Phlebotomus papatasi</name>
    <name type="common">Sandfly</name>
    <dbReference type="NCBI Taxonomy" id="29031"/>
    <lineage>
        <taxon>Eukaryota</taxon>
        <taxon>Metazoa</taxon>
        <taxon>Ecdysozoa</taxon>
        <taxon>Arthropoda</taxon>
        <taxon>Hexapoda</taxon>
        <taxon>Insecta</taxon>
        <taxon>Pterygota</taxon>
        <taxon>Neoptera</taxon>
        <taxon>Endopterygota</taxon>
        <taxon>Diptera</taxon>
        <taxon>Nematocera</taxon>
        <taxon>Psychodoidea</taxon>
        <taxon>Psychodidae</taxon>
        <taxon>Phlebotomus</taxon>
        <taxon>Phlebotomus</taxon>
    </lineage>
</organism>
<dbReference type="Pfam" id="PF00270">
    <property type="entry name" value="DEAD"/>
    <property type="match status" value="1"/>
</dbReference>
<sequence length="125" mass="14073">MQAMPVMLQKKHSLLACAPTGSGKTAAFLVPIIRDLETPKKAGFRALIVCPTRELARQILRECSRLCEGMNFKLHLITKTQKAEEVYSPEKTRRFDILISTPNRICFLLSENLLDLSGVQWLADS</sequence>
<keyword evidence="1 4" id="KW-0547">Nucleotide-binding</keyword>
<comment type="domain">
    <text evidence="4">The Q motif is unique to and characteristic of the DEAD box family of RNA helicases and controls ATP binding and hydrolysis.</text>
</comment>
<evidence type="ECO:0000256" key="2">
    <source>
        <dbReference type="ARBA" id="ARBA00022801"/>
    </source>
</evidence>
<keyword evidence="3 4" id="KW-0067">ATP-binding</keyword>
<protein>
    <recommendedName>
        <fullName evidence="4">ATP-dependent RNA helicase</fullName>
        <ecNumber evidence="4">3.6.4.13</ecNumber>
    </recommendedName>
</protein>
<keyword evidence="4" id="KW-0347">Helicase</keyword>
<dbReference type="EC" id="3.6.4.13" evidence="4"/>
<keyword evidence="7" id="KW-1185">Reference proteome</keyword>
<proteinExistence type="inferred from homology"/>
<evidence type="ECO:0000313" key="7">
    <source>
        <dbReference type="Proteomes" id="UP000092462"/>
    </source>
</evidence>
<name>A0A1B0EX58_PHLPP</name>
<dbReference type="InterPro" id="IPR014001">
    <property type="entry name" value="Helicase_ATP-bd"/>
</dbReference>
<evidence type="ECO:0000256" key="3">
    <source>
        <dbReference type="ARBA" id="ARBA00022840"/>
    </source>
</evidence>
<dbReference type="InterPro" id="IPR011545">
    <property type="entry name" value="DEAD/DEAH_box_helicase_dom"/>
</dbReference>